<dbReference type="SUPFAM" id="SSF56091">
    <property type="entry name" value="DNA ligase/mRNA capping enzyme, catalytic domain"/>
    <property type="match status" value="1"/>
</dbReference>
<name>A0A7S3A6N5_9RHOD</name>
<dbReference type="InterPro" id="IPR013840">
    <property type="entry name" value="DNAligase_N"/>
</dbReference>
<evidence type="ECO:0000256" key="3">
    <source>
        <dbReference type="ARBA" id="ARBA00022598"/>
    </source>
</evidence>
<dbReference type="InterPro" id="IPR001357">
    <property type="entry name" value="BRCT_dom"/>
</dbReference>
<dbReference type="Pfam" id="PF01653">
    <property type="entry name" value="DNA_ligase_aden"/>
    <property type="match status" value="1"/>
</dbReference>
<evidence type="ECO:0000256" key="1">
    <source>
        <dbReference type="ARBA" id="ARBA00004067"/>
    </source>
</evidence>
<protein>
    <recommendedName>
        <fullName evidence="2">DNA ligase (NAD(+))</fullName>
        <ecNumber evidence="2">6.5.1.2</ecNumber>
    </recommendedName>
</protein>
<comment type="catalytic activity">
    <reaction evidence="11">
        <text>NAD(+) + (deoxyribonucleotide)n-3'-hydroxyl + 5'-phospho-(deoxyribonucleotide)m = (deoxyribonucleotide)n+m + AMP + beta-nicotinamide D-nucleotide.</text>
        <dbReference type="EC" id="6.5.1.2"/>
    </reaction>
</comment>
<dbReference type="InterPro" id="IPR018239">
    <property type="entry name" value="DNA_ligase_AS"/>
</dbReference>
<keyword evidence="5" id="KW-0479">Metal-binding</keyword>
<evidence type="ECO:0000256" key="2">
    <source>
        <dbReference type="ARBA" id="ARBA00012722"/>
    </source>
</evidence>
<evidence type="ECO:0000256" key="6">
    <source>
        <dbReference type="ARBA" id="ARBA00022763"/>
    </source>
</evidence>
<keyword evidence="10" id="KW-0234">DNA repair</keyword>
<dbReference type="PROSITE" id="PS50172">
    <property type="entry name" value="BRCT"/>
    <property type="match status" value="1"/>
</dbReference>
<accession>A0A7S3A6N5</accession>
<evidence type="ECO:0000256" key="4">
    <source>
        <dbReference type="ARBA" id="ARBA00022705"/>
    </source>
</evidence>
<dbReference type="Gene3D" id="1.10.287.610">
    <property type="entry name" value="Helix hairpin bin"/>
    <property type="match status" value="1"/>
</dbReference>
<dbReference type="Pfam" id="PF03120">
    <property type="entry name" value="OB_DNA_ligase"/>
    <property type="match status" value="1"/>
</dbReference>
<keyword evidence="4" id="KW-0235">DNA replication</keyword>
<keyword evidence="6" id="KW-0227">DNA damage</keyword>
<dbReference type="InterPro" id="IPR003583">
    <property type="entry name" value="Hlx-hairpin-Hlx_DNA-bd_motif"/>
</dbReference>
<keyword evidence="8" id="KW-0460">Magnesium</keyword>
<dbReference type="SUPFAM" id="SSF50249">
    <property type="entry name" value="Nucleic acid-binding proteins"/>
    <property type="match status" value="1"/>
</dbReference>
<evidence type="ECO:0000259" key="12">
    <source>
        <dbReference type="PROSITE" id="PS50172"/>
    </source>
</evidence>
<dbReference type="InterPro" id="IPR012340">
    <property type="entry name" value="NA-bd_OB-fold"/>
</dbReference>
<dbReference type="AlphaFoldDB" id="A0A7S3A6N5"/>
<dbReference type="GO" id="GO:0006281">
    <property type="term" value="P:DNA repair"/>
    <property type="evidence" value="ECO:0007669"/>
    <property type="project" value="UniProtKB-KW"/>
</dbReference>
<dbReference type="InterPro" id="IPR001679">
    <property type="entry name" value="DNA_ligase"/>
</dbReference>
<dbReference type="GO" id="GO:0046872">
    <property type="term" value="F:metal ion binding"/>
    <property type="evidence" value="ECO:0007669"/>
    <property type="project" value="UniProtKB-KW"/>
</dbReference>
<evidence type="ECO:0000256" key="7">
    <source>
        <dbReference type="ARBA" id="ARBA00022833"/>
    </source>
</evidence>
<dbReference type="HAMAP" id="MF_01588">
    <property type="entry name" value="DNA_ligase_A"/>
    <property type="match status" value="1"/>
</dbReference>
<dbReference type="PROSITE" id="PS01055">
    <property type="entry name" value="DNA_LIGASE_N1"/>
    <property type="match status" value="1"/>
</dbReference>
<dbReference type="GO" id="GO:0003677">
    <property type="term" value="F:DNA binding"/>
    <property type="evidence" value="ECO:0007669"/>
    <property type="project" value="InterPro"/>
</dbReference>
<dbReference type="SUPFAM" id="SSF52113">
    <property type="entry name" value="BRCT domain"/>
    <property type="match status" value="1"/>
</dbReference>
<dbReference type="SMART" id="SM00292">
    <property type="entry name" value="BRCT"/>
    <property type="match status" value="1"/>
</dbReference>
<dbReference type="CDD" id="cd17748">
    <property type="entry name" value="BRCT_DNA_ligase_like"/>
    <property type="match status" value="1"/>
</dbReference>
<dbReference type="NCBIfam" id="NF005932">
    <property type="entry name" value="PRK07956.1"/>
    <property type="match status" value="1"/>
</dbReference>
<dbReference type="Pfam" id="PF00533">
    <property type="entry name" value="BRCT"/>
    <property type="match status" value="1"/>
</dbReference>
<dbReference type="Gene3D" id="1.10.150.20">
    <property type="entry name" value="5' to 3' exonuclease, C-terminal subdomain"/>
    <property type="match status" value="2"/>
</dbReference>
<dbReference type="FunFam" id="1.10.150.20:FF:000007">
    <property type="entry name" value="DNA ligase"/>
    <property type="match status" value="1"/>
</dbReference>
<dbReference type="PANTHER" id="PTHR23389:SF9">
    <property type="entry name" value="DNA LIGASE"/>
    <property type="match status" value="1"/>
</dbReference>
<dbReference type="Gene3D" id="3.40.50.10190">
    <property type="entry name" value="BRCT domain"/>
    <property type="match status" value="1"/>
</dbReference>
<dbReference type="Gene3D" id="2.40.50.140">
    <property type="entry name" value="Nucleic acid-binding proteins"/>
    <property type="match status" value="1"/>
</dbReference>
<dbReference type="GO" id="GO:0003911">
    <property type="term" value="F:DNA ligase (NAD+) activity"/>
    <property type="evidence" value="ECO:0007669"/>
    <property type="project" value="UniProtKB-EC"/>
</dbReference>
<evidence type="ECO:0000256" key="11">
    <source>
        <dbReference type="ARBA" id="ARBA00034005"/>
    </source>
</evidence>
<dbReference type="SMART" id="SM00278">
    <property type="entry name" value="HhH1"/>
    <property type="match status" value="2"/>
</dbReference>
<dbReference type="InterPro" id="IPR004150">
    <property type="entry name" value="NAD_DNA_ligase_OB"/>
</dbReference>
<dbReference type="GO" id="GO:0006260">
    <property type="term" value="P:DNA replication"/>
    <property type="evidence" value="ECO:0007669"/>
    <property type="project" value="UniProtKB-KW"/>
</dbReference>
<dbReference type="PANTHER" id="PTHR23389">
    <property type="entry name" value="CHROMOSOME TRANSMISSION FIDELITY FACTOR 18"/>
    <property type="match status" value="1"/>
</dbReference>
<dbReference type="EC" id="6.5.1.2" evidence="2"/>
<evidence type="ECO:0000256" key="10">
    <source>
        <dbReference type="ARBA" id="ARBA00023204"/>
    </source>
</evidence>
<dbReference type="Gene3D" id="3.30.470.30">
    <property type="entry name" value="DNA ligase/mRNA capping enzyme"/>
    <property type="match status" value="1"/>
</dbReference>
<dbReference type="SUPFAM" id="SSF47781">
    <property type="entry name" value="RuvA domain 2-like"/>
    <property type="match status" value="1"/>
</dbReference>
<dbReference type="NCBIfam" id="TIGR00575">
    <property type="entry name" value="dnlj"/>
    <property type="match status" value="1"/>
</dbReference>
<sequence>MKQRGWGTILRMYRQTNVPPRGYSSALFITNAPILHRGNHRNVSTARICLSAQAKESPGLFDDLARRRELDSKPLADFTREEYKWLARKVKHLDQLYYSDNPDPEVSDVQYDNMLNRVERLEKLRPEWIVADSPTNRPGYAEPSKNFMQVEHARPMLSLAKTYSERDLEAFVTRIADESSSPLCVELKIDGVALRLTYRNGELYQALTRGDGTFGDDVTRNAIRVQGIPKNLPAGVDNIEVSGEVCILREDFELLKKEHKSLSNVRNSASGALKLTDPDMVAARRLTFIAYDLALAKGLDGSDPVVARGFPTSQSEALHRMIPWGFNTSTEWRVCRTSQEILHFVHEINKRRSSLPMEVDGIVVKLDDFQAQEDMGYTNKSPKWAVAHKFTNLQSITTIRDIIFQVSRYGVLTPVALLEPVGIGGVTIARATLNNYGFMEEMGVDKGDSVYIERGGDVIPKIVGICEKKMKGSSDPRVFPVPETCPSCRSPVYLDDRILRCRNKKCPDQVLQKLIFFSSKQAMNIDGLGEKTIVQLVESNTISKPSDILDLTPSDLVKVERIGQKKAEKIVKSIKEAAHTATLAQVIHAMGVPSCGKKCAEDLADYFKYLEHLLLLDEEDLAGEYGFGLGSVQDIAAYFSDPDVVADLIRLRNLGVKALQKRAPRVVGHGSQAQIEQFKTPLERNSAEGSFQNILKGKKFVFTGTLDGLSRDEAAKLVKAKQGSVGNAISKRVDYIVAGENAGKKLREAQELGLPILNTNEFLEIVQ</sequence>
<dbReference type="InterPro" id="IPR010994">
    <property type="entry name" value="RuvA_2-like"/>
</dbReference>
<evidence type="ECO:0000256" key="5">
    <source>
        <dbReference type="ARBA" id="ARBA00022723"/>
    </source>
</evidence>
<dbReference type="InterPro" id="IPR036420">
    <property type="entry name" value="BRCT_dom_sf"/>
</dbReference>
<keyword evidence="9" id="KW-0520">NAD</keyword>
<keyword evidence="3" id="KW-0436">Ligase</keyword>
<dbReference type="InterPro" id="IPR013839">
    <property type="entry name" value="DNAligase_adenylation"/>
</dbReference>
<keyword evidence="7" id="KW-0862">Zinc</keyword>
<feature type="domain" description="BRCT" evidence="12">
    <location>
        <begin position="690"/>
        <end position="767"/>
    </location>
</feature>
<dbReference type="Pfam" id="PF14520">
    <property type="entry name" value="HHH_5"/>
    <property type="match status" value="1"/>
</dbReference>
<organism evidence="13">
    <name type="scientific">Rhodosorus marinus</name>
    <dbReference type="NCBI Taxonomy" id="101924"/>
    <lineage>
        <taxon>Eukaryota</taxon>
        <taxon>Rhodophyta</taxon>
        <taxon>Stylonematophyceae</taxon>
        <taxon>Stylonematales</taxon>
        <taxon>Stylonemataceae</taxon>
        <taxon>Rhodosorus</taxon>
    </lineage>
</organism>
<dbReference type="CDD" id="cd00114">
    <property type="entry name" value="LIGANc"/>
    <property type="match status" value="1"/>
</dbReference>
<reference evidence="13" key="1">
    <citation type="submission" date="2021-01" db="EMBL/GenBank/DDBJ databases">
        <authorList>
            <person name="Corre E."/>
            <person name="Pelletier E."/>
            <person name="Niang G."/>
            <person name="Scheremetjew M."/>
            <person name="Finn R."/>
            <person name="Kale V."/>
            <person name="Holt S."/>
            <person name="Cochrane G."/>
            <person name="Meng A."/>
            <person name="Brown T."/>
            <person name="Cohen L."/>
        </authorList>
    </citation>
    <scope>NUCLEOTIDE SEQUENCE</scope>
    <source>
        <strain evidence="13">CCMP 769</strain>
    </source>
</reference>
<dbReference type="EMBL" id="HBHW01040767">
    <property type="protein sequence ID" value="CAE0063265.1"/>
    <property type="molecule type" value="Transcribed_RNA"/>
</dbReference>
<dbReference type="SMART" id="SM00532">
    <property type="entry name" value="LIGANc"/>
    <property type="match status" value="1"/>
</dbReference>
<evidence type="ECO:0000256" key="9">
    <source>
        <dbReference type="ARBA" id="ARBA00023027"/>
    </source>
</evidence>
<gene>
    <name evidence="13" type="ORF">RMAR00112_LOCUS31337</name>
</gene>
<dbReference type="PIRSF" id="PIRSF001604">
    <property type="entry name" value="LigA"/>
    <property type="match status" value="1"/>
</dbReference>
<evidence type="ECO:0000313" key="13">
    <source>
        <dbReference type="EMBL" id="CAE0063265.1"/>
    </source>
</evidence>
<evidence type="ECO:0000256" key="8">
    <source>
        <dbReference type="ARBA" id="ARBA00022842"/>
    </source>
</evidence>
<comment type="function">
    <text evidence="1">DNA ligase that catalyzes the formation of phosphodiester linkages between 5'-phosphoryl and 3'-hydroxyl groups in double-stranded DNA using NAD as a coenzyme and as the energy source for the reaction. It is essential for DNA replication and repair of damaged DNA.</text>
</comment>
<proteinExistence type="inferred from homology"/>